<evidence type="ECO:0000313" key="2">
    <source>
        <dbReference type="EMBL" id="HAE27957.1"/>
    </source>
</evidence>
<name>A0A3B9GZT0_9PROT</name>
<evidence type="ECO:0008006" key="4">
    <source>
        <dbReference type="Google" id="ProtNLM"/>
    </source>
</evidence>
<dbReference type="EMBL" id="DMAN01000279">
    <property type="protein sequence ID" value="HAE27957.1"/>
    <property type="molecule type" value="Genomic_DNA"/>
</dbReference>
<evidence type="ECO:0000256" key="1">
    <source>
        <dbReference type="PROSITE-ProRule" id="PRU00339"/>
    </source>
</evidence>
<organism evidence="2 3">
    <name type="scientific">Hyphomonas adhaerens</name>
    <dbReference type="NCBI Taxonomy" id="81029"/>
    <lineage>
        <taxon>Bacteria</taxon>
        <taxon>Pseudomonadati</taxon>
        <taxon>Pseudomonadota</taxon>
        <taxon>Alphaproteobacteria</taxon>
        <taxon>Hyphomonadales</taxon>
        <taxon>Hyphomonadaceae</taxon>
        <taxon>Hyphomonas</taxon>
    </lineage>
</organism>
<dbReference type="Pfam" id="PF13432">
    <property type="entry name" value="TPR_16"/>
    <property type="match status" value="2"/>
</dbReference>
<dbReference type="InterPro" id="IPR019734">
    <property type="entry name" value="TPR_rpt"/>
</dbReference>
<dbReference type="InterPro" id="IPR011990">
    <property type="entry name" value="TPR-like_helical_dom_sf"/>
</dbReference>
<dbReference type="RefSeq" id="WP_272989406.1">
    <property type="nucleotide sequence ID" value="NZ_CAJQMV010000032.1"/>
</dbReference>
<accession>A0A3B9GZT0</accession>
<evidence type="ECO:0000313" key="3">
    <source>
        <dbReference type="Proteomes" id="UP000259610"/>
    </source>
</evidence>
<keyword evidence="1" id="KW-0802">TPR repeat</keyword>
<dbReference type="SUPFAM" id="SSF48452">
    <property type="entry name" value="TPR-like"/>
    <property type="match status" value="1"/>
</dbReference>
<comment type="caution">
    <text evidence="2">The sequence shown here is derived from an EMBL/GenBank/DDBJ whole genome shotgun (WGS) entry which is preliminary data.</text>
</comment>
<dbReference type="PROSITE" id="PS50005">
    <property type="entry name" value="TPR"/>
    <property type="match status" value="1"/>
</dbReference>
<proteinExistence type="predicted"/>
<dbReference type="Gene3D" id="1.25.40.10">
    <property type="entry name" value="Tetratricopeptide repeat domain"/>
    <property type="match status" value="1"/>
</dbReference>
<gene>
    <name evidence="2" type="ORF">DCG58_12410</name>
</gene>
<dbReference type="Proteomes" id="UP000259610">
    <property type="component" value="Unassembled WGS sequence"/>
</dbReference>
<protein>
    <recommendedName>
        <fullName evidence="4">Tetratricopeptide repeat protein</fullName>
    </recommendedName>
</protein>
<reference evidence="2 3" key="1">
    <citation type="journal article" date="2018" name="Nat. Biotechnol.">
        <title>A standardized bacterial taxonomy based on genome phylogeny substantially revises the tree of life.</title>
        <authorList>
            <person name="Parks D.H."/>
            <person name="Chuvochina M."/>
            <person name="Waite D.W."/>
            <person name="Rinke C."/>
            <person name="Skarshewski A."/>
            <person name="Chaumeil P.A."/>
            <person name="Hugenholtz P."/>
        </authorList>
    </citation>
    <scope>NUCLEOTIDE SEQUENCE [LARGE SCALE GENOMIC DNA]</scope>
    <source>
        <strain evidence="2">UBA8733</strain>
    </source>
</reference>
<feature type="repeat" description="TPR" evidence="1">
    <location>
        <begin position="175"/>
        <end position="208"/>
    </location>
</feature>
<sequence length="434" mass="47848">MRSSDTRQAIAHLKAGRAGEALHLLREATPEQQRHPRLGLALATARLRTRDPAGALDAFNRVLANSPAERPALYGRALALHALGDRIGALTAFRKLAGDPDAWKAWQSIADITDDEDERLGAIEQAAGILTRLCAGPEVPELLLGRCIDSLVHAHQFEAARQLVEQHFDRFGAPAEAVNRLADIHYQAGDFRNAFSYKLRALELLPAQIIQPKSARSVFDPRLAMQALQDLTALLRTWEFRFFPMAGTLLGLVRDGALLPHDRDVDIGLFRPKAGMPDIADRIRMHPGLILRRDARIGERYYAIFHQGVAIDLFVHDPAGPDHLLCGVSDIPGDIQWKLTRFDLIEVGLAGSQWTIPDKPERYLEETYGASWRHLDKGFASAISSPALHDVDPYARAYYAAARARKALLVGNHSKATSLLSQSPVPVNLQGSGK</sequence>
<dbReference type="AlphaFoldDB" id="A0A3B9GZT0"/>